<reference evidence="3" key="1">
    <citation type="submission" date="2023-01" db="EMBL/GenBank/DDBJ databases">
        <authorList>
            <person name="Van Ghelder C."/>
            <person name="Rancurel C."/>
        </authorList>
    </citation>
    <scope>NUCLEOTIDE SEQUENCE</scope>
    <source>
        <strain evidence="3">CNCM I-4278</strain>
    </source>
</reference>
<name>A0A9W4UAC6_9PLEO</name>
<feature type="region of interest" description="Disordered" evidence="2">
    <location>
        <begin position="117"/>
        <end position="141"/>
    </location>
</feature>
<evidence type="ECO:0000256" key="2">
    <source>
        <dbReference type="SAM" id="MobiDB-lite"/>
    </source>
</evidence>
<dbReference type="GO" id="GO:0042138">
    <property type="term" value="P:meiotic DNA double-strand break formation"/>
    <property type="evidence" value="ECO:0007669"/>
    <property type="project" value="InterPro"/>
</dbReference>
<proteinExistence type="predicted"/>
<evidence type="ECO:0000313" key="3">
    <source>
        <dbReference type="EMBL" id="CAI6332395.1"/>
    </source>
</evidence>
<evidence type="ECO:0000256" key="1">
    <source>
        <dbReference type="SAM" id="Coils"/>
    </source>
</evidence>
<dbReference type="Proteomes" id="UP001152607">
    <property type="component" value="Unassembled WGS sequence"/>
</dbReference>
<dbReference type="OrthoDB" id="202825at2759"/>
<feature type="coiled-coil region" evidence="1">
    <location>
        <begin position="75"/>
        <end position="102"/>
    </location>
</feature>
<evidence type="ECO:0000313" key="4">
    <source>
        <dbReference type="Proteomes" id="UP001152607"/>
    </source>
</evidence>
<keyword evidence="4" id="KW-1185">Reference proteome</keyword>
<dbReference type="EMBL" id="CAOQHR010000003">
    <property type="protein sequence ID" value="CAI6332395.1"/>
    <property type="molecule type" value="Genomic_DNA"/>
</dbReference>
<feature type="compositionally biased region" description="Low complexity" evidence="2">
    <location>
        <begin position="125"/>
        <end position="137"/>
    </location>
</feature>
<protein>
    <submittedName>
        <fullName evidence="3">Uncharacterized protein</fullName>
    </submittedName>
</protein>
<organism evidence="3 4">
    <name type="scientific">Periconia digitata</name>
    <dbReference type="NCBI Taxonomy" id="1303443"/>
    <lineage>
        <taxon>Eukaryota</taxon>
        <taxon>Fungi</taxon>
        <taxon>Dikarya</taxon>
        <taxon>Ascomycota</taxon>
        <taxon>Pezizomycotina</taxon>
        <taxon>Dothideomycetes</taxon>
        <taxon>Pleosporomycetidae</taxon>
        <taxon>Pleosporales</taxon>
        <taxon>Massarineae</taxon>
        <taxon>Periconiaceae</taxon>
        <taxon>Periconia</taxon>
    </lineage>
</organism>
<gene>
    <name evidence="3" type="ORF">PDIGIT_LOCUS5418</name>
</gene>
<sequence>MKLPAGASGTMQLKAATNTEFNVPPPEAIAFALALVKSTPAHMSTREYAIELRQHLRGNERSQYLDLTSFWQKRCSELTRENEQLRTQNAMFKRANQLHEDQLGDGEVMTDQMTTVNSTKRTRGATKAPKPTPKKATQQTEVSAEVTLEDDLDLVEGLEDGLLVMEHAWTFQRLLRQPDPDPVAICSSLVGIASSLGLVVRNLAKSCSRPINRSWQKPGLPTLAEDRSECARVLGACGRIFGMLLTGLERLNDDSSGKHLPDRVIFECVNMFSVALSAIESSARQSAVKTTQTKADDARESLSGRLIAHYLTGLMGFLGQDNVLHQKLFDGFTFTLLERVSKQLYYCVFGQHRSTTVAEDITIPLVPKGNSTQQNAESVAAHFEMKALVVILERALSRAPAHMNPQAVNRGQSVGVRTPARSRALSMVNLPSKGRLSPIAKDRLQRTLVTCMYGDKIDDDFMDLLSAPVDLGTIPNMPKITDQSVEEWYQEQVWRLVGWDIMAQESLWLKCDTRSQRT</sequence>
<comment type="caution">
    <text evidence="3">The sequence shown here is derived from an EMBL/GenBank/DDBJ whole genome shotgun (WGS) entry which is preliminary data.</text>
</comment>
<dbReference type="AlphaFoldDB" id="A0A9W4UAC6"/>
<dbReference type="GO" id="GO:0006310">
    <property type="term" value="P:DNA recombination"/>
    <property type="evidence" value="ECO:0007669"/>
    <property type="project" value="InterPro"/>
</dbReference>
<keyword evidence="1" id="KW-0175">Coiled coil</keyword>
<accession>A0A9W4UAC6</accession>